<gene>
    <name evidence="2" type="ORF">IAC58_02210</name>
</gene>
<accession>A0A9D9GXA9</accession>
<evidence type="ECO:0000313" key="2">
    <source>
        <dbReference type="EMBL" id="MBO8427358.1"/>
    </source>
</evidence>
<dbReference type="InterPro" id="IPR029044">
    <property type="entry name" value="Nucleotide-diphossugar_trans"/>
</dbReference>
<evidence type="ECO:0000313" key="3">
    <source>
        <dbReference type="Proteomes" id="UP000823613"/>
    </source>
</evidence>
<name>A0A9D9GXA9_9BACL</name>
<sequence>MKFSVSIVLFNPESKYFEYYKQYSKYFDFVYFIDNSSVVNEDLEKDLKVNKNVKFISNSKNLGIAKALNIALDLAKKDAADFLLTMDQDSIFPFHDLEKIKSVLIKKANEKIGIIGLNINKKEEGEELILKDWLITSGNFIFLNNIGNISFNEDLFIDCVDTDFCFKLSKKSLKVYYFSNFFIKHKIGNPTFHKFLFFKFKSFNYSPLRYYYIFRNITFLYKESHRDPFFKKLYYKTRILWFIEILFYEDYKVKKIKAIKSGLKDAKNKRLGPCQLNLV</sequence>
<reference evidence="2" key="1">
    <citation type="submission" date="2020-10" db="EMBL/GenBank/DDBJ databases">
        <authorList>
            <person name="Gilroy R."/>
        </authorList>
    </citation>
    <scope>NUCLEOTIDE SEQUENCE</scope>
    <source>
        <strain evidence="2">11159</strain>
    </source>
</reference>
<dbReference type="EMBL" id="JADIMY010000047">
    <property type="protein sequence ID" value="MBO8427358.1"/>
    <property type="molecule type" value="Genomic_DNA"/>
</dbReference>
<reference evidence="2" key="2">
    <citation type="journal article" date="2021" name="PeerJ">
        <title>Extensive microbial diversity within the chicken gut microbiome revealed by metagenomics and culture.</title>
        <authorList>
            <person name="Gilroy R."/>
            <person name="Ravi A."/>
            <person name="Getino M."/>
            <person name="Pursley I."/>
            <person name="Horton D.L."/>
            <person name="Alikhan N.F."/>
            <person name="Baker D."/>
            <person name="Gharbi K."/>
            <person name="Hall N."/>
            <person name="Watson M."/>
            <person name="Adriaenssens E.M."/>
            <person name="Foster-Nyarko E."/>
            <person name="Jarju S."/>
            <person name="Secka A."/>
            <person name="Antonio M."/>
            <person name="Oren A."/>
            <person name="Chaudhuri R.R."/>
            <person name="La Ragione R."/>
            <person name="Hildebrand F."/>
            <person name="Pallen M.J."/>
        </authorList>
    </citation>
    <scope>NUCLEOTIDE SEQUENCE</scope>
    <source>
        <strain evidence="2">11159</strain>
    </source>
</reference>
<dbReference type="AlphaFoldDB" id="A0A9D9GXA9"/>
<protein>
    <submittedName>
        <fullName evidence="2">Glycosyltransferase</fullName>
    </submittedName>
</protein>
<proteinExistence type="predicted"/>
<dbReference type="SUPFAM" id="SSF53448">
    <property type="entry name" value="Nucleotide-diphospho-sugar transferases"/>
    <property type="match status" value="1"/>
</dbReference>
<comment type="caution">
    <text evidence="2">The sequence shown here is derived from an EMBL/GenBank/DDBJ whole genome shotgun (WGS) entry which is preliminary data.</text>
</comment>
<feature type="domain" description="Glycosyltransferase 2-like" evidence="1">
    <location>
        <begin position="30"/>
        <end position="105"/>
    </location>
</feature>
<dbReference type="Pfam" id="PF00535">
    <property type="entry name" value="Glycos_transf_2"/>
    <property type="match status" value="1"/>
</dbReference>
<dbReference type="InterPro" id="IPR001173">
    <property type="entry name" value="Glyco_trans_2-like"/>
</dbReference>
<organism evidence="2 3">
    <name type="scientific">Candidatus Onthovivens merdipullorum</name>
    <dbReference type="NCBI Taxonomy" id="2840889"/>
    <lineage>
        <taxon>Bacteria</taxon>
        <taxon>Bacillati</taxon>
        <taxon>Bacillota</taxon>
        <taxon>Bacilli</taxon>
        <taxon>Bacillales</taxon>
        <taxon>Candidatus Onthovivens</taxon>
    </lineage>
</organism>
<dbReference type="Proteomes" id="UP000823613">
    <property type="component" value="Unassembled WGS sequence"/>
</dbReference>
<dbReference type="Gene3D" id="3.90.550.10">
    <property type="entry name" value="Spore Coat Polysaccharide Biosynthesis Protein SpsA, Chain A"/>
    <property type="match status" value="1"/>
</dbReference>
<evidence type="ECO:0000259" key="1">
    <source>
        <dbReference type="Pfam" id="PF00535"/>
    </source>
</evidence>